<name>A0AAW0RTA6_9HYPO</name>
<gene>
    <name evidence="1" type="ORF">G3M48_004444</name>
</gene>
<dbReference type="AlphaFoldDB" id="A0AAW0RTA6"/>
<keyword evidence="2" id="KW-1185">Reference proteome</keyword>
<organism evidence="1 2">
    <name type="scientific">Beauveria asiatica</name>
    <dbReference type="NCBI Taxonomy" id="1069075"/>
    <lineage>
        <taxon>Eukaryota</taxon>
        <taxon>Fungi</taxon>
        <taxon>Dikarya</taxon>
        <taxon>Ascomycota</taxon>
        <taxon>Pezizomycotina</taxon>
        <taxon>Sordariomycetes</taxon>
        <taxon>Hypocreomycetidae</taxon>
        <taxon>Hypocreales</taxon>
        <taxon>Cordycipitaceae</taxon>
        <taxon>Beauveria</taxon>
    </lineage>
</organism>
<accession>A0AAW0RTA6</accession>
<comment type="caution">
    <text evidence="1">The sequence shown here is derived from an EMBL/GenBank/DDBJ whole genome shotgun (WGS) entry which is preliminary data.</text>
</comment>
<evidence type="ECO:0000313" key="1">
    <source>
        <dbReference type="EMBL" id="KAK8145437.1"/>
    </source>
</evidence>
<reference evidence="1 2" key="1">
    <citation type="submission" date="2020-02" db="EMBL/GenBank/DDBJ databases">
        <title>Comparative genomics of the hypocrealean fungal genus Beauvera.</title>
        <authorList>
            <person name="Showalter D.N."/>
            <person name="Bushley K.E."/>
            <person name="Rehner S.A."/>
        </authorList>
    </citation>
    <scope>NUCLEOTIDE SEQUENCE [LARGE SCALE GENOMIC DNA]</scope>
    <source>
        <strain evidence="1 2">ARSEF4384</strain>
    </source>
</reference>
<dbReference type="Proteomes" id="UP001397290">
    <property type="component" value="Unassembled WGS sequence"/>
</dbReference>
<protein>
    <submittedName>
        <fullName evidence="1">Uncharacterized protein</fullName>
    </submittedName>
</protein>
<sequence length="127" mass="14351">MGPIQRVQVEDAAQTGAPVTALQNPLAVIQGPPDELRSLREDVEYAFDKVAEKPYLEEIIIDHLELADEQESQLFWRAFQIPYQQDGFTITGRNGAVMQTGHLLDRWQSNKGPGDLSQEVNADFWKI</sequence>
<proteinExistence type="predicted"/>
<evidence type="ECO:0000313" key="2">
    <source>
        <dbReference type="Proteomes" id="UP001397290"/>
    </source>
</evidence>
<dbReference type="EMBL" id="JAAHCF010000290">
    <property type="protein sequence ID" value="KAK8145437.1"/>
    <property type="molecule type" value="Genomic_DNA"/>
</dbReference>